<dbReference type="RefSeq" id="WP_197625284.1">
    <property type="nucleotide sequence ID" value="NZ_CP063073.1"/>
</dbReference>
<feature type="region of interest" description="Disordered" evidence="1">
    <location>
        <begin position="1"/>
        <end position="31"/>
    </location>
</feature>
<feature type="compositionally biased region" description="Pro residues" evidence="1">
    <location>
        <begin position="8"/>
        <end position="18"/>
    </location>
</feature>
<dbReference type="Proteomes" id="UP000594923">
    <property type="component" value="Chromosome"/>
</dbReference>
<evidence type="ECO:0000256" key="1">
    <source>
        <dbReference type="SAM" id="MobiDB-lite"/>
    </source>
</evidence>
<dbReference type="AlphaFoldDB" id="A0A7M1KBS3"/>
<sequence>MTDNTPNLPVPGDPPNPVKQPYITDPPEGAKKPRTVLVNGGGEPYHNVRMVTPGTEDILSKKEGTMGKDGTFTLELREDIPKGRFCFQVILWKKNGVLGRTPTRCIEIV</sequence>
<gene>
    <name evidence="2" type="ORF">IMF22_19745</name>
</gene>
<protein>
    <recommendedName>
        <fullName evidence="4">Carboxypeptidase regulatory-like domain-containing protein</fullName>
    </recommendedName>
</protein>
<dbReference type="EMBL" id="CP063073">
    <property type="protein sequence ID" value="QOQ73731.1"/>
    <property type="molecule type" value="Genomic_DNA"/>
</dbReference>
<evidence type="ECO:0000313" key="2">
    <source>
        <dbReference type="EMBL" id="QOQ73731.1"/>
    </source>
</evidence>
<reference evidence="2 3" key="1">
    <citation type="submission" date="2020-10" db="EMBL/GenBank/DDBJ databases">
        <title>High quality whole genome sequence of Pseudomonas poae PMA22.</title>
        <authorList>
            <person name="Hernandez J.G."/>
            <person name="Rodriguez P."/>
            <person name="Cuevas C."/>
            <person name="de la Calle F."/>
            <person name="Galan B."/>
            <person name="Garcia J.L."/>
        </authorList>
    </citation>
    <scope>NUCLEOTIDE SEQUENCE [LARGE SCALE GENOMIC DNA]</scope>
    <source>
        <strain evidence="2 3">PMA22</strain>
    </source>
</reference>
<accession>A0A7M1KBS3</accession>
<proteinExistence type="predicted"/>
<evidence type="ECO:0008006" key="4">
    <source>
        <dbReference type="Google" id="ProtNLM"/>
    </source>
</evidence>
<evidence type="ECO:0000313" key="3">
    <source>
        <dbReference type="Proteomes" id="UP000594923"/>
    </source>
</evidence>
<organism evidence="2 3">
    <name type="scientific">Pseudomonas poae</name>
    <dbReference type="NCBI Taxonomy" id="200451"/>
    <lineage>
        <taxon>Bacteria</taxon>
        <taxon>Pseudomonadati</taxon>
        <taxon>Pseudomonadota</taxon>
        <taxon>Gammaproteobacteria</taxon>
        <taxon>Pseudomonadales</taxon>
        <taxon>Pseudomonadaceae</taxon>
        <taxon>Pseudomonas</taxon>
    </lineage>
</organism>
<name>A0A7M1KBS3_9PSED</name>